<protein>
    <submittedName>
        <fullName evidence="1">Uncharacterized protein</fullName>
    </submittedName>
</protein>
<name>A0A6N6W8Q3_9BURK</name>
<dbReference type="RefSeq" id="WP_154563945.1">
    <property type="nucleotide sequence ID" value="NZ_VOSW01000053.1"/>
</dbReference>
<sequence>MLLDVLVPDDAQAKHLEGYRAALLFSGGIKQMFVAIGKSAKRGQKKGLFVMQTHAHDR</sequence>
<proteinExistence type="predicted"/>
<dbReference type="AlphaFoldDB" id="A0A6N6W8Q3"/>
<organism evidence="1 2">
    <name type="scientific">Paraburkholderia madseniana</name>
    <dbReference type="NCBI Taxonomy" id="2599607"/>
    <lineage>
        <taxon>Bacteria</taxon>
        <taxon>Pseudomonadati</taxon>
        <taxon>Pseudomonadota</taxon>
        <taxon>Betaproteobacteria</taxon>
        <taxon>Burkholderiales</taxon>
        <taxon>Burkholderiaceae</taxon>
        <taxon>Paraburkholderia</taxon>
    </lineage>
</organism>
<dbReference type="EMBL" id="VOSW01000053">
    <property type="protein sequence ID" value="KAE8757035.1"/>
    <property type="molecule type" value="Genomic_DNA"/>
</dbReference>
<dbReference type="Proteomes" id="UP000463700">
    <property type="component" value="Unassembled WGS sequence"/>
</dbReference>
<dbReference type="OrthoDB" id="9986475at2"/>
<gene>
    <name evidence="1" type="ORF">FSO04_26125</name>
</gene>
<comment type="caution">
    <text evidence="1">The sequence shown here is derived from an EMBL/GenBank/DDBJ whole genome shotgun (WGS) entry which is preliminary data.</text>
</comment>
<evidence type="ECO:0000313" key="2">
    <source>
        <dbReference type="Proteomes" id="UP000463700"/>
    </source>
</evidence>
<evidence type="ECO:0000313" key="1">
    <source>
        <dbReference type="EMBL" id="KAE8757035.1"/>
    </source>
</evidence>
<reference evidence="1 2" key="1">
    <citation type="journal article" date="2020" name="Int. J. Syst. Evol. Microbiol.">
        <title>Paraburkholderia madseniana sp. nov., a phenolic acid-degrading bacterium isolated from acidic forest soil.</title>
        <authorList>
            <person name="Wilhelm R.C."/>
            <person name="Murphy S.J.L."/>
            <person name="Feriancek N.M."/>
            <person name="Karasz D.C."/>
            <person name="DeRito C.M."/>
            <person name="Newman J.D."/>
            <person name="Buckley D.H."/>
        </authorList>
    </citation>
    <scope>NUCLEOTIDE SEQUENCE [LARGE SCALE GENOMIC DNA]</scope>
    <source>
        <strain evidence="1 2">RP11</strain>
    </source>
</reference>
<accession>A0A6N6W8Q3</accession>